<accession>A0A9D7HMT5</accession>
<reference evidence="5" key="1">
    <citation type="submission" date="2020-10" db="EMBL/GenBank/DDBJ databases">
        <title>Connecting structure to function with the recovery of over 1000 high-quality activated sludge metagenome-assembled genomes encoding full-length rRNA genes using long-read sequencing.</title>
        <authorList>
            <person name="Singleton C.M."/>
            <person name="Petriglieri F."/>
            <person name="Kristensen J.M."/>
            <person name="Kirkegaard R.H."/>
            <person name="Michaelsen T.Y."/>
            <person name="Andersen M.H."/>
            <person name="Karst S.M."/>
            <person name="Dueholm M.S."/>
            <person name="Nielsen P.H."/>
            <person name="Albertsen M."/>
        </authorList>
    </citation>
    <scope>NUCLEOTIDE SEQUENCE</scope>
    <source>
        <strain evidence="5">Bjer_18-Q3-R1-45_BAT3C.347</strain>
    </source>
</reference>
<dbReference type="CDD" id="cd02933">
    <property type="entry name" value="OYE_like_FMN"/>
    <property type="match status" value="1"/>
</dbReference>
<proteinExistence type="inferred from homology"/>
<organism evidence="5 6">
    <name type="scientific">Candidatus Methylophosphatis roskildensis</name>
    <dbReference type="NCBI Taxonomy" id="2899263"/>
    <lineage>
        <taxon>Bacteria</taxon>
        <taxon>Pseudomonadati</taxon>
        <taxon>Pseudomonadota</taxon>
        <taxon>Betaproteobacteria</taxon>
        <taxon>Nitrosomonadales</taxon>
        <taxon>Sterolibacteriaceae</taxon>
        <taxon>Candidatus Methylophosphatis</taxon>
    </lineage>
</organism>
<feature type="domain" description="NADH:flavin oxidoreductase/NADH oxidase N-terminal" evidence="4">
    <location>
        <begin position="7"/>
        <end position="339"/>
    </location>
</feature>
<evidence type="ECO:0000256" key="1">
    <source>
        <dbReference type="ARBA" id="ARBA00001917"/>
    </source>
</evidence>
<name>A0A9D7HMT5_9PROT</name>
<dbReference type="Proteomes" id="UP000807785">
    <property type="component" value="Unassembled WGS sequence"/>
</dbReference>
<dbReference type="InterPro" id="IPR045247">
    <property type="entry name" value="Oye-like"/>
</dbReference>
<evidence type="ECO:0000256" key="3">
    <source>
        <dbReference type="ARBA" id="ARBA00023002"/>
    </source>
</evidence>
<dbReference type="GO" id="GO:0005829">
    <property type="term" value="C:cytosol"/>
    <property type="evidence" value="ECO:0007669"/>
    <property type="project" value="TreeGrafter"/>
</dbReference>
<dbReference type="PANTHER" id="PTHR22893:SF98">
    <property type="entry name" value="OXIDOREDUCTASE"/>
    <property type="match status" value="1"/>
</dbReference>
<evidence type="ECO:0000313" key="5">
    <source>
        <dbReference type="EMBL" id="MBK6974454.1"/>
    </source>
</evidence>
<protein>
    <submittedName>
        <fullName evidence="5">Alkene reductase</fullName>
    </submittedName>
</protein>
<comment type="cofactor">
    <cofactor evidence="1">
        <name>FMN</name>
        <dbReference type="ChEBI" id="CHEBI:58210"/>
    </cofactor>
</comment>
<evidence type="ECO:0000259" key="4">
    <source>
        <dbReference type="Pfam" id="PF00724"/>
    </source>
</evidence>
<gene>
    <name evidence="5" type="ORF">IPH26_16400</name>
</gene>
<dbReference type="AlphaFoldDB" id="A0A9D7HMT5"/>
<dbReference type="GO" id="GO:0010181">
    <property type="term" value="F:FMN binding"/>
    <property type="evidence" value="ECO:0007669"/>
    <property type="project" value="InterPro"/>
</dbReference>
<dbReference type="Gene3D" id="3.20.20.70">
    <property type="entry name" value="Aldolase class I"/>
    <property type="match status" value="1"/>
</dbReference>
<comment type="caution">
    <text evidence="5">The sequence shown here is derived from an EMBL/GenBank/DDBJ whole genome shotgun (WGS) entry which is preliminary data.</text>
</comment>
<dbReference type="InterPro" id="IPR001155">
    <property type="entry name" value="OxRdtase_FMN_N"/>
</dbReference>
<evidence type="ECO:0000256" key="2">
    <source>
        <dbReference type="ARBA" id="ARBA00005979"/>
    </source>
</evidence>
<sequence>MHHDSALFQPFDLGPTRLTSRIVMAPLTRNRARDGNVPSPFAPTYYGQRAGAGLLITEATQVCPEGQGYPRTPGIHSAEQVAGWKKVTESVHDHGGRIFLQLWHVGRISHSSLQPGGKLPVAPSAIRPAGKAVTLSGLVPFETPRALASDELPGIVESYRAGARNALEAGFDGVEVHGANGYLLDQFLRSSTNRRTDQYGGTVDRRARLLFEVIEAVISVWGANRVGLRLSPVSRFNDIRDDDPQATYDHVARRAAALGLAYLHVIEGEAGADAALLQPFDYGRLRLAFAGPYMANCGYDRARAIAAIDSGAADLISFGKDFISNPDLVERLKRNAPLNAWNADTFYAGEEKGYTDYPALATA</sequence>
<dbReference type="EMBL" id="JADJEV010000004">
    <property type="protein sequence ID" value="MBK6974454.1"/>
    <property type="molecule type" value="Genomic_DNA"/>
</dbReference>
<keyword evidence="3" id="KW-0560">Oxidoreductase</keyword>
<dbReference type="FunFam" id="3.20.20.70:FF:000059">
    <property type="entry name" value="N-ethylmaleimide reductase, FMN-linked"/>
    <property type="match status" value="1"/>
</dbReference>
<dbReference type="SUPFAM" id="SSF51395">
    <property type="entry name" value="FMN-linked oxidoreductases"/>
    <property type="match status" value="1"/>
</dbReference>
<evidence type="ECO:0000313" key="6">
    <source>
        <dbReference type="Proteomes" id="UP000807785"/>
    </source>
</evidence>
<dbReference type="GO" id="GO:0016628">
    <property type="term" value="F:oxidoreductase activity, acting on the CH-CH group of donors, NAD or NADP as acceptor"/>
    <property type="evidence" value="ECO:0007669"/>
    <property type="project" value="UniProtKB-ARBA"/>
</dbReference>
<dbReference type="PANTHER" id="PTHR22893">
    <property type="entry name" value="NADH OXIDOREDUCTASE-RELATED"/>
    <property type="match status" value="1"/>
</dbReference>
<comment type="similarity">
    <text evidence="2">Belongs to the NADH:flavin oxidoreductase/NADH oxidase family.</text>
</comment>
<dbReference type="Pfam" id="PF00724">
    <property type="entry name" value="Oxidored_FMN"/>
    <property type="match status" value="1"/>
</dbReference>
<dbReference type="InterPro" id="IPR013785">
    <property type="entry name" value="Aldolase_TIM"/>
</dbReference>